<evidence type="ECO:0000256" key="1">
    <source>
        <dbReference type="ARBA" id="ARBA00023054"/>
    </source>
</evidence>
<feature type="region of interest" description="Disordered" evidence="3">
    <location>
        <begin position="645"/>
        <end position="712"/>
    </location>
</feature>
<dbReference type="AlphaFoldDB" id="A0A8K0ZI72"/>
<dbReference type="PANTHER" id="PTHR31915">
    <property type="entry name" value="SKICH DOMAIN-CONTAINING PROTEIN"/>
    <property type="match status" value="1"/>
</dbReference>
<dbReference type="InterPro" id="IPR041611">
    <property type="entry name" value="SKICH"/>
</dbReference>
<dbReference type="Pfam" id="PF17751">
    <property type="entry name" value="SKICH"/>
    <property type="match status" value="1"/>
</dbReference>
<protein>
    <submittedName>
        <fullName evidence="5">NDP52</fullName>
    </submittedName>
</protein>
<evidence type="ECO:0000259" key="4">
    <source>
        <dbReference type="Pfam" id="PF17751"/>
    </source>
</evidence>
<feature type="compositionally biased region" description="Acidic residues" evidence="3">
    <location>
        <begin position="670"/>
        <end position="683"/>
    </location>
</feature>
<feature type="compositionally biased region" description="Polar residues" evidence="3">
    <location>
        <begin position="822"/>
        <end position="833"/>
    </location>
</feature>
<reference evidence="5" key="1">
    <citation type="submission" date="2019-09" db="EMBL/GenBank/DDBJ databases">
        <authorList>
            <person name="Wang J.-X."/>
            <person name="Zhao X.-F."/>
        </authorList>
    </citation>
    <scope>NUCLEOTIDE SEQUENCE</scope>
</reference>
<evidence type="ECO:0000256" key="2">
    <source>
        <dbReference type="SAM" id="Coils"/>
    </source>
</evidence>
<feature type="compositionally biased region" description="Basic and acidic residues" evidence="3">
    <location>
        <begin position="658"/>
        <end position="669"/>
    </location>
</feature>
<dbReference type="Gene3D" id="6.20.250.40">
    <property type="match status" value="1"/>
</dbReference>
<dbReference type="InterPro" id="IPR051002">
    <property type="entry name" value="UBA_autophagy_assoc_protein"/>
</dbReference>
<sequence>MDEPMSNESDSPRRDIDEVSIASDFSIIPEGCVGPEEISPSEQRNMASGVEFLKSEDIRPSSIAESSFGKVLFQNIQATYTADSDIAVSYVLTPSVTAKSSDRVALYRVGFGSPQDYLCYEWAPTPSKDHTTNQLPITVVFKANSLPKDAGEFFQFCYVTHEGQIVGVSTPFQLHPVGSLGVNNVCGVDDGEDGMVVVCSNESVLHDKINMLSKEKDKLLGEFSSTREILEQKEKLLEDKTQQLTMCQHHLQALETKMKKESSEKCELMGRVGQVVEEKGHLEDRVKTLDRSLAAATAKTEELEQKLQTITTERNKIQDELLQIRKQKEQLDLALQEVKQEFASYSQTTKGELEKLREDRDSMAKELEFWTSSAASDKTEKNSLALKCSTIKEELILKSEEIEKAKKTNEELEAKLTEAVLELTQLKDNLKATEEKLEAAEEEKNIQKERQVVISQDNEQLKVTISQLKERIENAEQLESAEDSEQCRRREAAERIASDLSSRLQTAKAEYQSLAFTNLRLVKKIKKLRQSLNPDNDVTKMSAMTESVSSQGSSWLQVRDGEDCSDDMKDLEVSDRPTDQDVASMLQSCSSALTSCTSCSQSTQQLSETMHRKMEDIVVRLTSQIESLKSQLEARQPETMACNRDTTSGLEQQLESQQPKEELQQKEEEAAQEEEAEQVEEPLETQSVLQEEESIEQQEQFQSSQRSSIERQSGCSVEQQVLYSNSFLPAQRTAPVFLPEPEMQIACLPPQDPLGGNLRPSAPSPTPSMYSLRAQAQAVVSSPPRTSLVVPQPALAPHDPTGSNLPPPLLPETTPTARQAAVMSQFSSQQLTSGLGHESDDDDFHSTSDNDEGTSLAASHENGKLIECPMCTLSFQSGAIRLLEEHINSHLEHVCPVCSVAFQRNNQKKFEEHVHAHFEEGDSIDESNPLDDPSGPWGPQFRATRLLEID</sequence>
<dbReference type="EMBL" id="MN503656">
    <property type="protein sequence ID" value="QOQ34172.1"/>
    <property type="molecule type" value="mRNA"/>
</dbReference>
<dbReference type="Gene3D" id="1.10.287.1490">
    <property type="match status" value="1"/>
</dbReference>
<feature type="domain" description="SKICH" evidence="4">
    <location>
        <begin position="71"/>
        <end position="174"/>
    </location>
</feature>
<feature type="compositionally biased region" description="Low complexity" evidence="3">
    <location>
        <begin position="697"/>
        <end position="712"/>
    </location>
</feature>
<feature type="region of interest" description="Disordered" evidence="3">
    <location>
        <begin position="920"/>
        <end position="939"/>
    </location>
</feature>
<keyword evidence="1 2" id="KW-0175">Coiled coil</keyword>
<feature type="coiled-coil region" evidence="2">
    <location>
        <begin position="286"/>
        <end position="510"/>
    </location>
</feature>
<evidence type="ECO:0000313" key="5">
    <source>
        <dbReference type="EMBL" id="QOQ34172.1"/>
    </source>
</evidence>
<dbReference type="PANTHER" id="PTHR31915:SF6">
    <property type="entry name" value="SKICH DOMAIN-CONTAINING PROTEIN"/>
    <property type="match status" value="1"/>
</dbReference>
<dbReference type="SMR" id="A0A8K0ZI72"/>
<feature type="region of interest" description="Disordered" evidence="3">
    <location>
        <begin position="1"/>
        <end position="20"/>
    </location>
</feature>
<dbReference type="Gene3D" id="2.60.40.2840">
    <property type="match status" value="1"/>
</dbReference>
<accession>A0A8K0ZI72</accession>
<name>A0A8K0ZI72_PENJP</name>
<organism evidence="5">
    <name type="scientific">Penaeus japonicus</name>
    <name type="common">Kuruma prawn</name>
    <name type="synonym">Marsupenaeus japonicus</name>
    <dbReference type="NCBI Taxonomy" id="27405"/>
    <lineage>
        <taxon>Eukaryota</taxon>
        <taxon>Metazoa</taxon>
        <taxon>Ecdysozoa</taxon>
        <taxon>Arthropoda</taxon>
        <taxon>Crustacea</taxon>
        <taxon>Multicrustacea</taxon>
        <taxon>Malacostraca</taxon>
        <taxon>Eumalacostraca</taxon>
        <taxon>Eucarida</taxon>
        <taxon>Decapoda</taxon>
        <taxon>Dendrobranchiata</taxon>
        <taxon>Penaeoidea</taxon>
        <taxon>Penaeidae</taxon>
        <taxon>Penaeus</taxon>
    </lineage>
</organism>
<feature type="region of interest" description="Disordered" evidence="3">
    <location>
        <begin position="784"/>
        <end position="856"/>
    </location>
</feature>
<evidence type="ECO:0000256" key="3">
    <source>
        <dbReference type="SAM" id="MobiDB-lite"/>
    </source>
</evidence>
<proteinExistence type="evidence at transcript level"/>